<feature type="domain" description="Response regulatory" evidence="4">
    <location>
        <begin position="8"/>
        <end position="127"/>
    </location>
</feature>
<keyword evidence="6" id="KW-1185">Reference proteome</keyword>
<dbReference type="PANTHER" id="PTHR43214">
    <property type="entry name" value="TWO-COMPONENT RESPONSE REGULATOR"/>
    <property type="match status" value="1"/>
</dbReference>
<dbReference type="InterPro" id="IPR011006">
    <property type="entry name" value="CheY-like_superfamily"/>
</dbReference>
<dbReference type="EMBL" id="JACCBF010000001">
    <property type="protein sequence ID" value="NYD31195.1"/>
    <property type="molecule type" value="Genomic_DNA"/>
</dbReference>
<evidence type="ECO:0000256" key="2">
    <source>
        <dbReference type="PROSITE-ProRule" id="PRU00169"/>
    </source>
</evidence>
<dbReference type="InterPro" id="IPR001789">
    <property type="entry name" value="Sig_transdc_resp-reg_receiver"/>
</dbReference>
<evidence type="ECO:0000259" key="4">
    <source>
        <dbReference type="PROSITE" id="PS50110"/>
    </source>
</evidence>
<dbReference type="InterPro" id="IPR016032">
    <property type="entry name" value="Sig_transdc_resp-reg_C-effctor"/>
</dbReference>
<protein>
    <submittedName>
        <fullName evidence="5">DNA-binding NarL/FixJ family response regulator</fullName>
    </submittedName>
</protein>
<name>A0A852RJC9_9ACTN</name>
<gene>
    <name evidence="5" type="ORF">BJ958_002741</name>
</gene>
<dbReference type="Proteomes" id="UP000582231">
    <property type="component" value="Unassembled WGS sequence"/>
</dbReference>
<keyword evidence="1 5" id="KW-0238">DNA-binding</keyword>
<dbReference type="SMART" id="SM00421">
    <property type="entry name" value="HTH_LUXR"/>
    <property type="match status" value="1"/>
</dbReference>
<dbReference type="CDD" id="cd06170">
    <property type="entry name" value="LuxR_C_like"/>
    <property type="match status" value="1"/>
</dbReference>
<dbReference type="GO" id="GO:0006355">
    <property type="term" value="P:regulation of DNA-templated transcription"/>
    <property type="evidence" value="ECO:0007669"/>
    <property type="project" value="InterPro"/>
</dbReference>
<dbReference type="PROSITE" id="PS50110">
    <property type="entry name" value="RESPONSE_REGULATORY"/>
    <property type="match status" value="1"/>
</dbReference>
<accession>A0A852RJC9</accession>
<dbReference type="AlphaFoldDB" id="A0A852RJC9"/>
<dbReference type="RefSeq" id="WP_179727348.1">
    <property type="nucleotide sequence ID" value="NZ_BAABEF010000001.1"/>
</dbReference>
<dbReference type="Pfam" id="PF00072">
    <property type="entry name" value="Response_reg"/>
    <property type="match status" value="1"/>
</dbReference>
<feature type="domain" description="HTH luxR-type" evidence="3">
    <location>
        <begin position="155"/>
        <end position="220"/>
    </location>
</feature>
<dbReference type="InterPro" id="IPR000792">
    <property type="entry name" value="Tscrpt_reg_LuxR_C"/>
</dbReference>
<evidence type="ECO:0000259" key="3">
    <source>
        <dbReference type="PROSITE" id="PS50043"/>
    </source>
</evidence>
<organism evidence="5 6">
    <name type="scientific">Nocardioides kongjuensis</name>
    <dbReference type="NCBI Taxonomy" id="349522"/>
    <lineage>
        <taxon>Bacteria</taxon>
        <taxon>Bacillati</taxon>
        <taxon>Actinomycetota</taxon>
        <taxon>Actinomycetes</taxon>
        <taxon>Propionibacteriales</taxon>
        <taxon>Nocardioidaceae</taxon>
        <taxon>Nocardioides</taxon>
    </lineage>
</organism>
<evidence type="ECO:0000313" key="6">
    <source>
        <dbReference type="Proteomes" id="UP000582231"/>
    </source>
</evidence>
<reference evidence="5 6" key="1">
    <citation type="submission" date="2020-07" db="EMBL/GenBank/DDBJ databases">
        <title>Sequencing the genomes of 1000 actinobacteria strains.</title>
        <authorList>
            <person name="Klenk H.-P."/>
        </authorList>
    </citation>
    <scope>NUCLEOTIDE SEQUENCE [LARGE SCALE GENOMIC DNA]</scope>
    <source>
        <strain evidence="5 6">DSM 19082</strain>
    </source>
</reference>
<dbReference type="PANTHER" id="PTHR43214:SF43">
    <property type="entry name" value="TWO-COMPONENT RESPONSE REGULATOR"/>
    <property type="match status" value="1"/>
</dbReference>
<dbReference type="GO" id="GO:0000160">
    <property type="term" value="P:phosphorelay signal transduction system"/>
    <property type="evidence" value="ECO:0007669"/>
    <property type="project" value="InterPro"/>
</dbReference>
<dbReference type="SUPFAM" id="SSF52172">
    <property type="entry name" value="CheY-like"/>
    <property type="match status" value="1"/>
</dbReference>
<comment type="caution">
    <text evidence="5">The sequence shown here is derived from an EMBL/GenBank/DDBJ whole genome shotgun (WGS) entry which is preliminary data.</text>
</comment>
<dbReference type="GO" id="GO:0003677">
    <property type="term" value="F:DNA binding"/>
    <property type="evidence" value="ECO:0007669"/>
    <property type="project" value="UniProtKB-KW"/>
</dbReference>
<dbReference type="InterPro" id="IPR039420">
    <property type="entry name" value="WalR-like"/>
</dbReference>
<dbReference type="SMART" id="SM00448">
    <property type="entry name" value="REC"/>
    <property type="match status" value="1"/>
</dbReference>
<sequence length="226" mass="24476">MNAAPRMRIAIVDDHALFAESVALTLEHQGYAVRRIDLTDPRTTLATVLSATLRTVPRLVLLDLCLGRVGDGTRLVAPLAASGALVVVLTGSLSRPEWGECLHRGARAVLLKSSSLTALSSTVRRARDGLALMSVEERTVLMEVASRHRAENRDIASRLEHLTRREMEILGALMRGMQVRDIARAGVVSEATVRTQVKTILAKLELTSQLAAVGAAHKVGWHCPRG</sequence>
<evidence type="ECO:0000313" key="5">
    <source>
        <dbReference type="EMBL" id="NYD31195.1"/>
    </source>
</evidence>
<keyword evidence="2" id="KW-0597">Phosphoprotein</keyword>
<dbReference type="Gene3D" id="3.40.50.2300">
    <property type="match status" value="1"/>
</dbReference>
<dbReference type="Pfam" id="PF00196">
    <property type="entry name" value="GerE"/>
    <property type="match status" value="1"/>
</dbReference>
<dbReference type="PRINTS" id="PR00038">
    <property type="entry name" value="HTHLUXR"/>
</dbReference>
<feature type="modified residue" description="4-aspartylphosphate" evidence="2">
    <location>
        <position position="63"/>
    </location>
</feature>
<proteinExistence type="predicted"/>
<dbReference type="SUPFAM" id="SSF46894">
    <property type="entry name" value="C-terminal effector domain of the bipartite response regulators"/>
    <property type="match status" value="1"/>
</dbReference>
<dbReference type="PROSITE" id="PS50043">
    <property type="entry name" value="HTH_LUXR_2"/>
    <property type="match status" value="1"/>
</dbReference>
<evidence type="ECO:0000256" key="1">
    <source>
        <dbReference type="ARBA" id="ARBA00023125"/>
    </source>
</evidence>